<feature type="transmembrane region" description="Helical" evidence="6">
    <location>
        <begin position="7"/>
        <end position="27"/>
    </location>
</feature>
<evidence type="ECO:0000256" key="3">
    <source>
        <dbReference type="ARBA" id="ARBA00022692"/>
    </source>
</evidence>
<dbReference type="OrthoDB" id="9811754at2"/>
<evidence type="ECO:0000256" key="1">
    <source>
        <dbReference type="ARBA" id="ARBA00004167"/>
    </source>
</evidence>
<feature type="domain" description="Multidrug resistance protein MdtA-like barrel-sandwich hybrid" evidence="7">
    <location>
        <begin position="46"/>
        <end position="121"/>
    </location>
</feature>
<dbReference type="InterPro" id="IPR058634">
    <property type="entry name" value="AaeA-lik-b-barrel"/>
</dbReference>
<dbReference type="Pfam" id="PF25963">
    <property type="entry name" value="Beta-barrel_AAEA"/>
    <property type="match status" value="1"/>
</dbReference>
<proteinExistence type="inferred from homology"/>
<dbReference type="PANTHER" id="PTHR30386">
    <property type="entry name" value="MEMBRANE FUSION SUBUNIT OF EMRAB-TOLC MULTIDRUG EFFLUX PUMP"/>
    <property type="match status" value="1"/>
</dbReference>
<organism evidence="9 10">
    <name type="scientific">Paenibacillus cremeus</name>
    <dbReference type="NCBI Taxonomy" id="2163881"/>
    <lineage>
        <taxon>Bacteria</taxon>
        <taxon>Bacillati</taxon>
        <taxon>Bacillota</taxon>
        <taxon>Bacilli</taxon>
        <taxon>Bacillales</taxon>
        <taxon>Paenibacillaceae</taxon>
        <taxon>Paenibacillus</taxon>
    </lineage>
</organism>
<dbReference type="InterPro" id="IPR050739">
    <property type="entry name" value="MFP"/>
</dbReference>
<evidence type="ECO:0000256" key="6">
    <source>
        <dbReference type="SAM" id="Phobius"/>
    </source>
</evidence>
<keyword evidence="5 6" id="KW-0472">Membrane</keyword>
<dbReference type="GO" id="GO:0055085">
    <property type="term" value="P:transmembrane transport"/>
    <property type="evidence" value="ECO:0007669"/>
    <property type="project" value="InterPro"/>
</dbReference>
<feature type="domain" description="p-hydroxybenzoic acid efflux pump subunit AaeA-like beta-barrel" evidence="8">
    <location>
        <begin position="124"/>
        <end position="215"/>
    </location>
</feature>
<evidence type="ECO:0000313" key="10">
    <source>
        <dbReference type="Proteomes" id="UP000317036"/>
    </source>
</evidence>
<dbReference type="InterPro" id="IPR058625">
    <property type="entry name" value="MdtA-like_BSH"/>
</dbReference>
<dbReference type="EMBL" id="VNJI01000053">
    <property type="protein sequence ID" value="TVY05666.1"/>
    <property type="molecule type" value="Genomic_DNA"/>
</dbReference>
<comment type="similarity">
    <text evidence="2">Belongs to the membrane fusion protein (MFP) (TC 8.A.1) family.</text>
</comment>
<dbReference type="Gene3D" id="2.40.50.100">
    <property type="match status" value="1"/>
</dbReference>
<name>A0A559K0P4_9BACL</name>
<dbReference type="SUPFAM" id="SSF111369">
    <property type="entry name" value="HlyD-like secretion proteins"/>
    <property type="match status" value="1"/>
</dbReference>
<reference evidence="9 10" key="1">
    <citation type="submission" date="2019-07" db="EMBL/GenBank/DDBJ databases">
        <authorList>
            <person name="Kim J."/>
        </authorList>
    </citation>
    <scope>NUCLEOTIDE SEQUENCE [LARGE SCALE GENOMIC DNA]</scope>
    <source>
        <strain evidence="9 10">JC52</strain>
    </source>
</reference>
<evidence type="ECO:0000256" key="4">
    <source>
        <dbReference type="ARBA" id="ARBA00022989"/>
    </source>
</evidence>
<dbReference type="GO" id="GO:0016020">
    <property type="term" value="C:membrane"/>
    <property type="evidence" value="ECO:0007669"/>
    <property type="project" value="UniProtKB-SubCell"/>
</dbReference>
<dbReference type="Gene3D" id="2.40.30.170">
    <property type="match status" value="1"/>
</dbReference>
<protein>
    <submittedName>
        <fullName evidence="9">HlyD family secretion protein</fullName>
    </submittedName>
</protein>
<keyword evidence="4 6" id="KW-1133">Transmembrane helix</keyword>
<dbReference type="PANTHER" id="PTHR30386:SF26">
    <property type="entry name" value="TRANSPORT PROTEIN COMB"/>
    <property type="match status" value="1"/>
</dbReference>
<evidence type="ECO:0000313" key="9">
    <source>
        <dbReference type="EMBL" id="TVY05666.1"/>
    </source>
</evidence>
<evidence type="ECO:0000256" key="2">
    <source>
        <dbReference type="ARBA" id="ARBA00009477"/>
    </source>
</evidence>
<evidence type="ECO:0000256" key="5">
    <source>
        <dbReference type="ARBA" id="ARBA00023136"/>
    </source>
</evidence>
<dbReference type="Proteomes" id="UP000317036">
    <property type="component" value="Unassembled WGS sequence"/>
</dbReference>
<sequence length="220" mass="23604">MKRKALLYVILTALVVVGGGIGGYFWYEGQNYISTDDARLAGDIYKVMPRITGKVTSLGVNEGDHVLADQIIGTQDNNNLPTSSLDQATLRSPIDGTVIKTMVKAGEVSSPGQTVAMVVDTNKLYVSANIEETEINKIHEGQAVEFHLDGFSGKVLTGKVQEISKATASTFSLLPSTNTSGNFTKVTQRVPIKISIDDHQNLDLSPGISATIKIHLKSIS</sequence>
<keyword evidence="10" id="KW-1185">Reference proteome</keyword>
<accession>A0A559K0P4</accession>
<comment type="caution">
    <text evidence="9">The sequence shown here is derived from an EMBL/GenBank/DDBJ whole genome shotgun (WGS) entry which is preliminary data.</text>
</comment>
<dbReference type="Pfam" id="PF25917">
    <property type="entry name" value="BSH_RND"/>
    <property type="match status" value="1"/>
</dbReference>
<evidence type="ECO:0000259" key="8">
    <source>
        <dbReference type="Pfam" id="PF25963"/>
    </source>
</evidence>
<evidence type="ECO:0000259" key="7">
    <source>
        <dbReference type="Pfam" id="PF25917"/>
    </source>
</evidence>
<dbReference type="RefSeq" id="WP_144853698.1">
    <property type="nucleotide sequence ID" value="NZ_VNJI01000053.1"/>
</dbReference>
<comment type="subcellular location">
    <subcellularLocation>
        <location evidence="1">Membrane</location>
        <topology evidence="1">Single-pass membrane protein</topology>
    </subcellularLocation>
</comment>
<gene>
    <name evidence="9" type="ORF">FPZ49_28750</name>
</gene>
<dbReference type="AlphaFoldDB" id="A0A559K0P4"/>
<keyword evidence="3 6" id="KW-0812">Transmembrane</keyword>